<evidence type="ECO:0000313" key="2">
    <source>
        <dbReference type="EnsemblMetazoa" id="GBRI029613-PA"/>
    </source>
</evidence>
<evidence type="ECO:0000313" key="3">
    <source>
        <dbReference type="Proteomes" id="UP000091820"/>
    </source>
</evidence>
<keyword evidence="1" id="KW-1133">Transmembrane helix</keyword>
<proteinExistence type="predicted"/>
<keyword evidence="1" id="KW-0472">Membrane</keyword>
<sequence length="268" mass="29810">MKRTLTHNNGLGQNFLSLYIATGPHECTIEAFFSSNHKKKSVKDFLAKRITLNTDLHLFTNVMTCEPYAKQHRFDITAVTVVVAFNIFYWRSSINRKMILAYKTHFALYPLFDACFCAVFSSKSGSTSSDTITTTKLPLHDQKHNSKNATTKPNPQNCNCEFPVKENSTCTTLLYCTLVLVIAVVVGAQLQGESLTARFQDTGVSDCAGSGSDVIVCMSCTIIYLWGYGLVRVNVVVVFVVIVGFVVLQQHHQIALCCFVSIFHVSHT</sequence>
<accession>A0A1A9WRK6</accession>
<dbReference type="EnsemblMetazoa" id="GBRI029613-RA">
    <property type="protein sequence ID" value="GBRI029613-PA"/>
    <property type="gene ID" value="GBRI029613"/>
</dbReference>
<feature type="transmembrane region" description="Helical" evidence="1">
    <location>
        <begin position="172"/>
        <end position="190"/>
    </location>
</feature>
<reference evidence="2" key="2">
    <citation type="submission" date="2020-05" db="UniProtKB">
        <authorList>
            <consortium name="EnsemblMetazoa"/>
        </authorList>
    </citation>
    <scope>IDENTIFICATION</scope>
    <source>
        <strain evidence="2">IAEA</strain>
    </source>
</reference>
<reference evidence="3" key="1">
    <citation type="submission" date="2014-03" db="EMBL/GenBank/DDBJ databases">
        <authorList>
            <person name="Aksoy S."/>
            <person name="Warren W."/>
            <person name="Wilson R.K."/>
        </authorList>
    </citation>
    <scope>NUCLEOTIDE SEQUENCE [LARGE SCALE GENOMIC DNA]</scope>
    <source>
        <strain evidence="3">IAEA</strain>
    </source>
</reference>
<keyword evidence="1" id="KW-0812">Transmembrane</keyword>
<dbReference type="Proteomes" id="UP000091820">
    <property type="component" value="Unassembled WGS sequence"/>
</dbReference>
<feature type="transmembrane region" description="Helical" evidence="1">
    <location>
        <begin position="225"/>
        <end position="248"/>
    </location>
</feature>
<organism evidence="2 3">
    <name type="scientific">Glossina brevipalpis</name>
    <dbReference type="NCBI Taxonomy" id="37001"/>
    <lineage>
        <taxon>Eukaryota</taxon>
        <taxon>Metazoa</taxon>
        <taxon>Ecdysozoa</taxon>
        <taxon>Arthropoda</taxon>
        <taxon>Hexapoda</taxon>
        <taxon>Insecta</taxon>
        <taxon>Pterygota</taxon>
        <taxon>Neoptera</taxon>
        <taxon>Endopterygota</taxon>
        <taxon>Diptera</taxon>
        <taxon>Brachycera</taxon>
        <taxon>Muscomorpha</taxon>
        <taxon>Hippoboscoidea</taxon>
        <taxon>Glossinidae</taxon>
        <taxon>Glossina</taxon>
    </lineage>
</organism>
<keyword evidence="3" id="KW-1185">Reference proteome</keyword>
<name>A0A1A9WRK6_9MUSC</name>
<evidence type="ECO:0000256" key="1">
    <source>
        <dbReference type="SAM" id="Phobius"/>
    </source>
</evidence>
<protein>
    <submittedName>
        <fullName evidence="2">Uncharacterized protein</fullName>
    </submittedName>
</protein>
<dbReference type="VEuPathDB" id="VectorBase:GBRI029613"/>
<dbReference type="AlphaFoldDB" id="A0A1A9WRK6"/>